<dbReference type="SUPFAM" id="SSF53383">
    <property type="entry name" value="PLP-dependent transferases"/>
    <property type="match status" value="1"/>
</dbReference>
<comment type="similarity">
    <text evidence="2">Belongs to the class-V pyridoxal-phosphate-dependent aminotransferase family. Csd subfamily.</text>
</comment>
<comment type="cofactor">
    <cofactor evidence="1">
        <name>pyridoxal 5'-phosphate</name>
        <dbReference type="ChEBI" id="CHEBI:597326"/>
    </cofactor>
</comment>
<dbReference type="EMBL" id="CP048711">
    <property type="protein sequence ID" value="QIB64988.1"/>
    <property type="molecule type" value="Genomic_DNA"/>
</dbReference>
<dbReference type="AlphaFoldDB" id="A0A6C0TZA7"/>
<evidence type="ECO:0000259" key="7">
    <source>
        <dbReference type="Pfam" id="PF00266"/>
    </source>
</evidence>
<evidence type="ECO:0000256" key="1">
    <source>
        <dbReference type="ARBA" id="ARBA00001933"/>
    </source>
</evidence>
<dbReference type="Gene3D" id="3.40.640.10">
    <property type="entry name" value="Type I PLP-dependent aspartate aminotransferase-like (Major domain)"/>
    <property type="match status" value="1"/>
</dbReference>
<dbReference type="PIRSF" id="PIRSF005572">
    <property type="entry name" value="NifS"/>
    <property type="match status" value="1"/>
</dbReference>
<feature type="domain" description="Aminotransferase class V" evidence="7">
    <location>
        <begin position="14"/>
        <end position="379"/>
    </location>
</feature>
<dbReference type="InterPro" id="IPR010969">
    <property type="entry name" value="Cys_dSase-rel_unknwn_funct"/>
</dbReference>
<evidence type="ECO:0000313" key="9">
    <source>
        <dbReference type="Proteomes" id="UP000477680"/>
    </source>
</evidence>
<name>A0A6C0TZA7_9GAMM</name>
<dbReference type="InterPro" id="IPR010970">
    <property type="entry name" value="Cys_dSase_SufS"/>
</dbReference>
<keyword evidence="8" id="KW-0032">Aminotransferase</keyword>
<comment type="catalytic activity">
    <reaction evidence="6">
        <text>(sulfur carrier)-H + L-cysteine = (sulfur carrier)-SH + L-alanine</text>
        <dbReference type="Rhea" id="RHEA:43892"/>
        <dbReference type="Rhea" id="RHEA-COMP:14737"/>
        <dbReference type="Rhea" id="RHEA-COMP:14739"/>
        <dbReference type="ChEBI" id="CHEBI:29917"/>
        <dbReference type="ChEBI" id="CHEBI:35235"/>
        <dbReference type="ChEBI" id="CHEBI:57972"/>
        <dbReference type="ChEBI" id="CHEBI:64428"/>
        <dbReference type="EC" id="2.8.1.7"/>
    </reaction>
</comment>
<proteinExistence type="inferred from homology"/>
<dbReference type="InterPro" id="IPR016454">
    <property type="entry name" value="Cysteine_dSase"/>
</dbReference>
<dbReference type="KEGG" id="kim:G3T16_05820"/>
<dbReference type="InterPro" id="IPR015424">
    <property type="entry name" value="PyrdxlP-dep_Trfase"/>
</dbReference>
<evidence type="ECO:0000256" key="6">
    <source>
        <dbReference type="ARBA" id="ARBA00050776"/>
    </source>
</evidence>
<dbReference type="EC" id="2.8.1.7" evidence="3"/>
<keyword evidence="9" id="KW-1185">Reference proteome</keyword>
<dbReference type="InterPro" id="IPR015421">
    <property type="entry name" value="PyrdxlP-dep_Trfase_major"/>
</dbReference>
<evidence type="ECO:0000313" key="8">
    <source>
        <dbReference type="EMBL" id="QIB64988.1"/>
    </source>
</evidence>
<dbReference type="Gene3D" id="3.90.1150.10">
    <property type="entry name" value="Aspartate Aminotransferase, domain 1"/>
    <property type="match status" value="1"/>
</dbReference>
<dbReference type="Pfam" id="PF00266">
    <property type="entry name" value="Aminotran_5"/>
    <property type="match status" value="1"/>
</dbReference>
<dbReference type="NCBIfam" id="TIGR01977">
    <property type="entry name" value="am_tr_V_EF2568"/>
    <property type="match status" value="1"/>
</dbReference>
<dbReference type="CDD" id="cd06453">
    <property type="entry name" value="SufS_like"/>
    <property type="match status" value="1"/>
</dbReference>
<dbReference type="Proteomes" id="UP000477680">
    <property type="component" value="Chromosome"/>
</dbReference>
<keyword evidence="5" id="KW-0663">Pyridoxal phosphate</keyword>
<dbReference type="PANTHER" id="PTHR43586">
    <property type="entry name" value="CYSTEINE DESULFURASE"/>
    <property type="match status" value="1"/>
</dbReference>
<accession>A0A6C0TZA7</accession>
<gene>
    <name evidence="8" type="ORF">G3T16_05820</name>
</gene>
<protein>
    <recommendedName>
        <fullName evidence="3">cysteine desulfurase</fullName>
        <ecNumber evidence="3">2.8.1.7</ecNumber>
    </recommendedName>
</protein>
<evidence type="ECO:0000256" key="4">
    <source>
        <dbReference type="ARBA" id="ARBA00022679"/>
    </source>
</evidence>
<organism evidence="8 9">
    <name type="scientific">Kineobactrum salinum</name>
    <dbReference type="NCBI Taxonomy" id="2708301"/>
    <lineage>
        <taxon>Bacteria</taxon>
        <taxon>Pseudomonadati</taxon>
        <taxon>Pseudomonadota</taxon>
        <taxon>Gammaproteobacteria</taxon>
        <taxon>Cellvibrionales</taxon>
        <taxon>Halieaceae</taxon>
        <taxon>Kineobactrum</taxon>
    </lineage>
</organism>
<evidence type="ECO:0000256" key="2">
    <source>
        <dbReference type="ARBA" id="ARBA00010447"/>
    </source>
</evidence>
<dbReference type="RefSeq" id="WP_163494237.1">
    <property type="nucleotide sequence ID" value="NZ_CP048711.1"/>
</dbReference>
<reference evidence="8 9" key="1">
    <citation type="submission" date="2020-02" db="EMBL/GenBank/DDBJ databases">
        <title>Genome sequencing for Kineobactrum sp. M2.</title>
        <authorList>
            <person name="Park S.-J."/>
        </authorList>
    </citation>
    <scope>NUCLEOTIDE SEQUENCE [LARGE SCALE GENOMIC DNA]</scope>
    <source>
        <strain evidence="8 9">M2</strain>
    </source>
</reference>
<dbReference type="GO" id="GO:0030170">
    <property type="term" value="F:pyridoxal phosphate binding"/>
    <property type="evidence" value="ECO:0007669"/>
    <property type="project" value="InterPro"/>
</dbReference>
<dbReference type="GO" id="GO:0008483">
    <property type="term" value="F:transaminase activity"/>
    <property type="evidence" value="ECO:0007669"/>
    <property type="project" value="UniProtKB-KW"/>
</dbReference>
<evidence type="ECO:0000256" key="3">
    <source>
        <dbReference type="ARBA" id="ARBA00012239"/>
    </source>
</evidence>
<dbReference type="GO" id="GO:0031071">
    <property type="term" value="F:cysteine desulfurase activity"/>
    <property type="evidence" value="ECO:0007669"/>
    <property type="project" value="UniProtKB-EC"/>
</dbReference>
<dbReference type="InterPro" id="IPR015422">
    <property type="entry name" value="PyrdxlP-dep_Trfase_small"/>
</dbReference>
<keyword evidence="4 8" id="KW-0808">Transferase</keyword>
<sequence length="401" mass="42488">MKRSTMAGNAHKLIYLDHAATSWPKPAGVERAMLGALTQPLGNPGRSGHRLSIAAAEVVEGARSALACLLSLPDPSRIAFTKNATEALNLGIFGLLEPGDHVITSNLEHNATMRPLRHLEQRGVALSLIGFRADGQFDLEALAGAIRPNTRLITTLHGSNVTGSVLPVEEICVEARRRNIPYLIDASQTAGSQPLVPQAWGADLVAITGHKGLLGPSGIGALYVREGLDLNPLIRGGTGSASEREQQPRFMPDCFESGTQNILGAAGLKAALDHISAIGIDAIARHESTLRQRTQCGLQSIPGVTVYEPRQDGPRCSTLSFNIDTLSCSDVGLLLDQKFGVMSRVGLHCAPAAHQAIGTYPAGTVRFGIGYSNTVAEIDSAVDAVRQIARWASHHRRGSAP</sequence>
<dbReference type="GO" id="GO:0006534">
    <property type="term" value="P:cysteine metabolic process"/>
    <property type="evidence" value="ECO:0007669"/>
    <property type="project" value="InterPro"/>
</dbReference>
<dbReference type="InterPro" id="IPR000192">
    <property type="entry name" value="Aminotrans_V_dom"/>
</dbReference>
<dbReference type="PANTHER" id="PTHR43586:SF4">
    <property type="entry name" value="ISOPENICILLIN N EPIMERASE"/>
    <property type="match status" value="1"/>
</dbReference>
<evidence type="ECO:0000256" key="5">
    <source>
        <dbReference type="ARBA" id="ARBA00022898"/>
    </source>
</evidence>